<feature type="compositionally biased region" description="Low complexity" evidence="1">
    <location>
        <begin position="57"/>
        <end position="80"/>
    </location>
</feature>
<dbReference type="HOGENOM" id="CLU_022947_0_0_1"/>
<dbReference type="Pfam" id="PF11274">
    <property type="entry name" value="DUF3074"/>
    <property type="match status" value="1"/>
</dbReference>
<feature type="compositionally biased region" description="Acidic residues" evidence="1">
    <location>
        <begin position="395"/>
        <end position="409"/>
    </location>
</feature>
<dbReference type="Proteomes" id="UP000016922">
    <property type="component" value="Unassembled WGS sequence"/>
</dbReference>
<feature type="region of interest" description="Disordered" evidence="1">
    <location>
        <begin position="43"/>
        <end position="83"/>
    </location>
</feature>
<accession>S3DGC7</accession>
<feature type="region of interest" description="Disordered" evidence="1">
    <location>
        <begin position="750"/>
        <end position="788"/>
    </location>
</feature>
<dbReference type="RefSeq" id="XP_008076060.1">
    <property type="nucleotide sequence ID" value="XM_008077869.1"/>
</dbReference>
<evidence type="ECO:0000313" key="3">
    <source>
        <dbReference type="EMBL" id="EPE36745.1"/>
    </source>
</evidence>
<proteinExistence type="predicted"/>
<dbReference type="OrthoDB" id="5403181at2759"/>
<feature type="compositionally biased region" description="Basic and acidic residues" evidence="1">
    <location>
        <begin position="597"/>
        <end position="685"/>
    </location>
</feature>
<protein>
    <submittedName>
        <fullName evidence="3">Bet v1-like protein</fullName>
    </submittedName>
</protein>
<dbReference type="Gene3D" id="3.30.530.20">
    <property type="match status" value="1"/>
</dbReference>
<dbReference type="PANTHER" id="PTHR40370:SF1">
    <property type="entry name" value="DUF3074 DOMAIN-CONTAINING PROTEIN"/>
    <property type="match status" value="1"/>
</dbReference>
<dbReference type="EMBL" id="KE145352">
    <property type="protein sequence ID" value="EPE36745.1"/>
    <property type="molecule type" value="Genomic_DNA"/>
</dbReference>
<dbReference type="PANTHER" id="PTHR40370">
    <property type="entry name" value="EXPRESSED PROTEIN"/>
    <property type="match status" value="1"/>
</dbReference>
<evidence type="ECO:0000313" key="4">
    <source>
        <dbReference type="Proteomes" id="UP000016922"/>
    </source>
</evidence>
<gene>
    <name evidence="3" type="ORF">GLAREA_08908</name>
</gene>
<dbReference type="InterPro" id="IPR024500">
    <property type="entry name" value="DUF3074"/>
</dbReference>
<dbReference type="SUPFAM" id="SSF55961">
    <property type="entry name" value="Bet v1-like"/>
    <property type="match status" value="1"/>
</dbReference>
<feature type="region of interest" description="Disordered" evidence="1">
    <location>
        <begin position="520"/>
        <end position="685"/>
    </location>
</feature>
<dbReference type="eggNOG" id="ENOG502S6FW">
    <property type="taxonomic scope" value="Eukaryota"/>
</dbReference>
<dbReference type="InterPro" id="IPR023393">
    <property type="entry name" value="START-like_dom_sf"/>
</dbReference>
<sequence>MAALHEALKTLGPLEYAETPTSDLTPFLSNAFTNGQLIVDSVPIPPPSASALDTRPRSSSTASSSSEITPSSARTPSPASDVEALQKEWKPVKLAASANPLGMNVYKLGGKDGKGAWFARRSVHEGLGFSKWKKALEREFPETMKVQGGPGEGNIRGIGGERRVEFENVPGVGKMEVFLLSAQFPGPTTPRDFVTMFLTSDQALAKHENGEDPPRHFMVISRPCAHPDTPARDGYIRGQYESVEFIREIPIKKAPKKSASTSDLLKSGDEKGHGRKRSSSTISKEAIIRNAKNNSVDGEGQAGDSESDAAKGDSGRSRGHTISFDKSRGSDAKGEYLDIKPEDDESEQNPIEWIMITRSDPGGSVPRFMIERGTPGGIVSDASKFLDWACAKDMDELESDGESGDEGSENLENGEHEHARRKSHEHNHEKDLHNWQTNGHLAGIEEVSTPAVEKPEPEPNDNILAAQQRLGGAQKEPENTSNGSGLYAMVTGAAGYAGEYIAAHAPQVITSHLPAYSVQEQPSAAVQTPQPVVVREQTPEKASLESRRDSVSSIGSASSVGSFTSALERYETAKVDDDDSSQRPPSSEGENKLMSAQDKELQKLSEKKRKLDEKLNKARDKELTKKREDTAKEEEAIRKAEEAHEKEVKKQEEKYRKEVEKLEQKKAKEARKAEEKRRKAQDKDERTRLLRELEEVKAENEMLRKEKDILRGQVGDLQAENTTLAARVGKLGAQGEEVLREVRQEVGKAGRLRASSLRSLKRAPSYKTNGSAGSGEKEKEISKLSSES</sequence>
<feature type="compositionally biased region" description="Basic and acidic residues" evidence="1">
    <location>
        <begin position="537"/>
        <end position="550"/>
    </location>
</feature>
<name>S3DGC7_GLAL2</name>
<dbReference type="GeneID" id="19467956"/>
<dbReference type="KEGG" id="glz:GLAREA_08908"/>
<feature type="domain" description="DUF3074" evidence="2">
    <location>
        <begin position="117"/>
        <end position="389"/>
    </location>
</feature>
<feature type="region of interest" description="Disordered" evidence="1">
    <location>
        <begin position="254"/>
        <end position="351"/>
    </location>
</feature>
<feature type="compositionally biased region" description="Polar residues" evidence="1">
    <location>
        <begin position="520"/>
        <end position="530"/>
    </location>
</feature>
<organism evidence="3 4">
    <name type="scientific">Glarea lozoyensis (strain ATCC 20868 / MF5171)</name>
    <dbReference type="NCBI Taxonomy" id="1116229"/>
    <lineage>
        <taxon>Eukaryota</taxon>
        <taxon>Fungi</taxon>
        <taxon>Dikarya</taxon>
        <taxon>Ascomycota</taxon>
        <taxon>Pezizomycotina</taxon>
        <taxon>Leotiomycetes</taxon>
        <taxon>Helotiales</taxon>
        <taxon>Helotiaceae</taxon>
        <taxon>Glarea</taxon>
    </lineage>
</organism>
<feature type="compositionally biased region" description="Low complexity" evidence="1">
    <location>
        <begin position="551"/>
        <end position="566"/>
    </location>
</feature>
<keyword evidence="4" id="KW-1185">Reference proteome</keyword>
<dbReference type="AlphaFoldDB" id="S3DGC7"/>
<reference evidence="3 4" key="1">
    <citation type="journal article" date="2013" name="BMC Genomics">
        <title>Genomics-driven discovery of the pneumocandin biosynthetic gene cluster in the fungus Glarea lozoyensis.</title>
        <authorList>
            <person name="Chen L."/>
            <person name="Yue Q."/>
            <person name="Zhang X."/>
            <person name="Xiang M."/>
            <person name="Wang C."/>
            <person name="Li S."/>
            <person name="Che Y."/>
            <person name="Ortiz-Lopez F.J."/>
            <person name="Bills G.F."/>
            <person name="Liu X."/>
            <person name="An Z."/>
        </authorList>
    </citation>
    <scope>NUCLEOTIDE SEQUENCE [LARGE SCALE GENOMIC DNA]</scope>
    <source>
        <strain evidence="4">ATCC 20868 / MF5171</strain>
    </source>
</reference>
<evidence type="ECO:0000256" key="1">
    <source>
        <dbReference type="SAM" id="MobiDB-lite"/>
    </source>
</evidence>
<evidence type="ECO:0000259" key="2">
    <source>
        <dbReference type="Pfam" id="PF11274"/>
    </source>
</evidence>
<dbReference type="OMA" id="MNPVEWI"/>
<feature type="compositionally biased region" description="Basic and acidic residues" evidence="1">
    <location>
        <begin position="323"/>
        <end position="340"/>
    </location>
</feature>
<feature type="region of interest" description="Disordered" evidence="1">
    <location>
        <begin position="395"/>
        <end position="429"/>
    </location>
</feature>